<evidence type="ECO:0000256" key="1">
    <source>
        <dbReference type="SAM" id="MobiDB-lite"/>
    </source>
</evidence>
<gene>
    <name evidence="2" type="ORF">RSE6_13916</name>
</gene>
<accession>A0A1E1MU03</accession>
<dbReference type="Proteomes" id="UP000177625">
    <property type="component" value="Unassembled WGS sequence"/>
</dbReference>
<dbReference type="EMBL" id="FJVC01000604">
    <property type="protein sequence ID" value="CZT52570.1"/>
    <property type="molecule type" value="Genomic_DNA"/>
</dbReference>
<keyword evidence="3" id="KW-1185">Reference proteome</keyword>
<protein>
    <submittedName>
        <fullName evidence="2">Uncharacterized protein</fullName>
    </submittedName>
</protein>
<organism evidence="2 3">
    <name type="scientific">Rhynchosporium secalis</name>
    <name type="common">Barley scald fungus</name>
    <dbReference type="NCBI Taxonomy" id="38038"/>
    <lineage>
        <taxon>Eukaryota</taxon>
        <taxon>Fungi</taxon>
        <taxon>Dikarya</taxon>
        <taxon>Ascomycota</taxon>
        <taxon>Pezizomycotina</taxon>
        <taxon>Leotiomycetes</taxon>
        <taxon>Helotiales</taxon>
        <taxon>Ploettnerulaceae</taxon>
        <taxon>Rhynchosporium</taxon>
    </lineage>
</organism>
<proteinExistence type="predicted"/>
<name>A0A1E1MU03_RHYSE</name>
<dbReference type="AlphaFoldDB" id="A0A1E1MU03"/>
<evidence type="ECO:0000313" key="3">
    <source>
        <dbReference type="Proteomes" id="UP000177625"/>
    </source>
</evidence>
<reference evidence="3" key="1">
    <citation type="submission" date="2016-03" db="EMBL/GenBank/DDBJ databases">
        <authorList>
            <person name="Guldener U."/>
        </authorList>
    </citation>
    <scope>NUCLEOTIDE SEQUENCE [LARGE SCALE GENOMIC DNA]</scope>
</reference>
<sequence>MGFKREEKLHQRTWSLALGDFELFSFAAGMQESSTASSIKEGLQYPLVDNSVTNKIKDPSILRLKIQTSPGPDRELDDTTPYYTSTEDSRTRNLINIDNIHLYYTLVTSKPFEKSNDVAQRKQALPDT</sequence>
<feature type="region of interest" description="Disordered" evidence="1">
    <location>
        <begin position="67"/>
        <end position="86"/>
    </location>
</feature>
<evidence type="ECO:0000313" key="2">
    <source>
        <dbReference type="EMBL" id="CZT52570.1"/>
    </source>
</evidence>